<name>A0A839RQZ5_9ACTN</name>
<dbReference type="InterPro" id="IPR009061">
    <property type="entry name" value="DNA-bd_dom_put_sf"/>
</dbReference>
<dbReference type="Gene3D" id="1.10.490.50">
    <property type="entry name" value="Antibiotic binding domain of TipA-like multidrug resistance regulators"/>
    <property type="match status" value="1"/>
</dbReference>
<dbReference type="PRINTS" id="PR00040">
    <property type="entry name" value="HTHMERR"/>
</dbReference>
<dbReference type="InterPro" id="IPR012925">
    <property type="entry name" value="TipAS_dom"/>
</dbReference>
<dbReference type="PANTHER" id="PTHR30204:SF97">
    <property type="entry name" value="MERR FAMILY REGULATORY PROTEIN"/>
    <property type="match status" value="1"/>
</dbReference>
<protein>
    <submittedName>
        <fullName evidence="3">DNA-binding transcriptional MerR regulator</fullName>
    </submittedName>
</protein>
<sequence>MDWPIQEIARLSGVTTRTLRHYDQIGLLAPTRTAGSGLRYYDADALTRLQRILMLRDLGLSLPTIGDVLDGQKDDVAALRVHLAWLETEQQRLARQVRAVQHTIETKERGESPMADQMLDGFDHTQYKEEVEQRWGKQAYADGDRWWRGLSAEQKADFMTEVKSLNEDWQRSYAAGHVPESDEAQALAGRHYRWLTAAYQGKAPVKEHLTGLAQMYVDDPRFAANYEASAGDGGAVFVRDALVVGRSESAIG</sequence>
<dbReference type="SUPFAM" id="SSF46955">
    <property type="entry name" value="Putative DNA-binding domain"/>
    <property type="match status" value="1"/>
</dbReference>
<organism evidence="3 4">
    <name type="scientific">Hoyosella altamirensis</name>
    <dbReference type="NCBI Taxonomy" id="616997"/>
    <lineage>
        <taxon>Bacteria</taxon>
        <taxon>Bacillati</taxon>
        <taxon>Actinomycetota</taxon>
        <taxon>Actinomycetes</taxon>
        <taxon>Mycobacteriales</taxon>
        <taxon>Hoyosellaceae</taxon>
        <taxon>Hoyosella</taxon>
    </lineage>
</organism>
<dbReference type="OrthoDB" id="9809391at2"/>
<dbReference type="PANTHER" id="PTHR30204">
    <property type="entry name" value="REDOX-CYCLING DRUG-SENSING TRANSCRIPTIONAL ACTIVATOR SOXR"/>
    <property type="match status" value="1"/>
</dbReference>
<comment type="caution">
    <text evidence="3">The sequence shown here is derived from an EMBL/GenBank/DDBJ whole genome shotgun (WGS) entry which is preliminary data.</text>
</comment>
<dbReference type="RefSeq" id="WP_064438619.1">
    <property type="nucleotide sequence ID" value="NZ_BDDI01000001.1"/>
</dbReference>
<dbReference type="Gene3D" id="1.10.1660.10">
    <property type="match status" value="1"/>
</dbReference>
<evidence type="ECO:0000313" key="3">
    <source>
        <dbReference type="EMBL" id="MBB3038291.1"/>
    </source>
</evidence>
<evidence type="ECO:0000313" key="4">
    <source>
        <dbReference type="Proteomes" id="UP000567922"/>
    </source>
</evidence>
<dbReference type="InterPro" id="IPR047057">
    <property type="entry name" value="MerR_fam"/>
</dbReference>
<dbReference type="AlphaFoldDB" id="A0A839RQZ5"/>
<evidence type="ECO:0000259" key="2">
    <source>
        <dbReference type="PROSITE" id="PS50937"/>
    </source>
</evidence>
<dbReference type="EMBL" id="JACHWS010000002">
    <property type="protein sequence ID" value="MBB3038291.1"/>
    <property type="molecule type" value="Genomic_DNA"/>
</dbReference>
<keyword evidence="1 3" id="KW-0238">DNA-binding</keyword>
<dbReference type="Proteomes" id="UP000567922">
    <property type="component" value="Unassembled WGS sequence"/>
</dbReference>
<feature type="domain" description="HTH merR-type" evidence="2">
    <location>
        <begin position="1"/>
        <end position="71"/>
    </location>
</feature>
<keyword evidence="4" id="KW-1185">Reference proteome</keyword>
<dbReference type="CDD" id="cd01106">
    <property type="entry name" value="HTH_TipAL-Mta"/>
    <property type="match status" value="1"/>
</dbReference>
<proteinExistence type="predicted"/>
<dbReference type="GO" id="GO:0003700">
    <property type="term" value="F:DNA-binding transcription factor activity"/>
    <property type="evidence" value="ECO:0007669"/>
    <property type="project" value="InterPro"/>
</dbReference>
<dbReference type="InterPro" id="IPR000551">
    <property type="entry name" value="MerR-type_HTH_dom"/>
</dbReference>
<dbReference type="InterPro" id="IPR036244">
    <property type="entry name" value="TipA-like_antibiotic-bd"/>
</dbReference>
<evidence type="ECO:0000256" key="1">
    <source>
        <dbReference type="ARBA" id="ARBA00023125"/>
    </source>
</evidence>
<dbReference type="SMART" id="SM00422">
    <property type="entry name" value="HTH_MERR"/>
    <property type="match status" value="1"/>
</dbReference>
<dbReference type="GO" id="GO:0003677">
    <property type="term" value="F:DNA binding"/>
    <property type="evidence" value="ECO:0007669"/>
    <property type="project" value="UniProtKB-KW"/>
</dbReference>
<dbReference type="Pfam" id="PF07739">
    <property type="entry name" value="TipAS"/>
    <property type="match status" value="1"/>
</dbReference>
<accession>A0A839RQZ5</accession>
<dbReference type="SUPFAM" id="SSF89082">
    <property type="entry name" value="Antibiotic binding domain of TipA-like multidrug resistance regulators"/>
    <property type="match status" value="1"/>
</dbReference>
<reference evidence="3 4" key="1">
    <citation type="submission" date="2020-08" db="EMBL/GenBank/DDBJ databases">
        <title>Sequencing the genomes of 1000 actinobacteria strains.</title>
        <authorList>
            <person name="Klenk H.-P."/>
        </authorList>
    </citation>
    <scope>NUCLEOTIDE SEQUENCE [LARGE SCALE GENOMIC DNA]</scope>
    <source>
        <strain evidence="3 4">DSM 45258</strain>
    </source>
</reference>
<gene>
    <name evidence="3" type="ORF">FHU29_002740</name>
</gene>
<dbReference type="Pfam" id="PF13411">
    <property type="entry name" value="MerR_1"/>
    <property type="match status" value="1"/>
</dbReference>
<dbReference type="PROSITE" id="PS50937">
    <property type="entry name" value="HTH_MERR_2"/>
    <property type="match status" value="1"/>
</dbReference>